<dbReference type="EMBL" id="KN834016">
    <property type="protein sequence ID" value="KIK13158.1"/>
    <property type="molecule type" value="Genomic_DNA"/>
</dbReference>
<dbReference type="Proteomes" id="UP000054018">
    <property type="component" value="Unassembled WGS sequence"/>
</dbReference>
<evidence type="ECO:0000256" key="1">
    <source>
        <dbReference type="SAM" id="MobiDB-lite"/>
    </source>
</evidence>
<sequence length="147" mass="15623">MQLASLVIALMFACAAVASPLPADRDSLLVRSPSEDKRGSGSGSTGNEAGAGLTSEEPPLRLTCTRLALLSPFSPPYPPLPFPLLFGIPNFGRPSLTARADSDLSYSDAPSIIPHTSKTGFFARPIQTIHIKPSEFSPFIYNNHRGA</sequence>
<accession>A0A0C9YZ72</accession>
<dbReference type="OrthoDB" id="10522974at2759"/>
<organism evidence="3 4">
    <name type="scientific">Pisolithus microcarpus 441</name>
    <dbReference type="NCBI Taxonomy" id="765257"/>
    <lineage>
        <taxon>Eukaryota</taxon>
        <taxon>Fungi</taxon>
        <taxon>Dikarya</taxon>
        <taxon>Basidiomycota</taxon>
        <taxon>Agaricomycotina</taxon>
        <taxon>Agaricomycetes</taxon>
        <taxon>Agaricomycetidae</taxon>
        <taxon>Boletales</taxon>
        <taxon>Sclerodermatineae</taxon>
        <taxon>Pisolithaceae</taxon>
        <taxon>Pisolithus</taxon>
    </lineage>
</organism>
<feature type="chain" id="PRO_5002206402" evidence="2">
    <location>
        <begin position="19"/>
        <end position="147"/>
    </location>
</feature>
<feature type="region of interest" description="Disordered" evidence="1">
    <location>
        <begin position="31"/>
        <end position="58"/>
    </location>
</feature>
<reference evidence="3 4" key="1">
    <citation type="submission" date="2014-04" db="EMBL/GenBank/DDBJ databases">
        <authorList>
            <consortium name="DOE Joint Genome Institute"/>
            <person name="Kuo A."/>
            <person name="Kohler A."/>
            <person name="Costa M.D."/>
            <person name="Nagy L.G."/>
            <person name="Floudas D."/>
            <person name="Copeland A."/>
            <person name="Barry K.W."/>
            <person name="Cichocki N."/>
            <person name="Veneault-Fourrey C."/>
            <person name="LaButti K."/>
            <person name="Lindquist E.A."/>
            <person name="Lipzen A."/>
            <person name="Lundell T."/>
            <person name="Morin E."/>
            <person name="Murat C."/>
            <person name="Sun H."/>
            <person name="Tunlid A."/>
            <person name="Henrissat B."/>
            <person name="Grigoriev I.V."/>
            <person name="Hibbett D.S."/>
            <person name="Martin F."/>
            <person name="Nordberg H.P."/>
            <person name="Cantor M.N."/>
            <person name="Hua S.X."/>
        </authorList>
    </citation>
    <scope>NUCLEOTIDE SEQUENCE [LARGE SCALE GENOMIC DNA]</scope>
    <source>
        <strain evidence="3 4">441</strain>
    </source>
</reference>
<gene>
    <name evidence="3" type="ORF">PISMIDRAFT_18189</name>
</gene>
<evidence type="ECO:0000313" key="3">
    <source>
        <dbReference type="EMBL" id="KIK13158.1"/>
    </source>
</evidence>
<name>A0A0C9YZ72_9AGAM</name>
<evidence type="ECO:0000313" key="4">
    <source>
        <dbReference type="Proteomes" id="UP000054018"/>
    </source>
</evidence>
<keyword evidence="2" id="KW-0732">Signal</keyword>
<evidence type="ECO:0000256" key="2">
    <source>
        <dbReference type="SAM" id="SignalP"/>
    </source>
</evidence>
<proteinExistence type="predicted"/>
<dbReference type="AlphaFoldDB" id="A0A0C9YZ72"/>
<protein>
    <submittedName>
        <fullName evidence="3">Uncharacterized protein</fullName>
    </submittedName>
</protein>
<feature type="signal peptide" evidence="2">
    <location>
        <begin position="1"/>
        <end position="18"/>
    </location>
</feature>
<reference evidence="4" key="2">
    <citation type="submission" date="2015-01" db="EMBL/GenBank/DDBJ databases">
        <title>Evolutionary Origins and Diversification of the Mycorrhizal Mutualists.</title>
        <authorList>
            <consortium name="DOE Joint Genome Institute"/>
            <consortium name="Mycorrhizal Genomics Consortium"/>
            <person name="Kohler A."/>
            <person name="Kuo A."/>
            <person name="Nagy L.G."/>
            <person name="Floudas D."/>
            <person name="Copeland A."/>
            <person name="Barry K.W."/>
            <person name="Cichocki N."/>
            <person name="Veneault-Fourrey C."/>
            <person name="LaButti K."/>
            <person name="Lindquist E.A."/>
            <person name="Lipzen A."/>
            <person name="Lundell T."/>
            <person name="Morin E."/>
            <person name="Murat C."/>
            <person name="Riley R."/>
            <person name="Ohm R."/>
            <person name="Sun H."/>
            <person name="Tunlid A."/>
            <person name="Henrissat B."/>
            <person name="Grigoriev I.V."/>
            <person name="Hibbett D.S."/>
            <person name="Martin F."/>
        </authorList>
    </citation>
    <scope>NUCLEOTIDE SEQUENCE [LARGE SCALE GENOMIC DNA]</scope>
    <source>
        <strain evidence="4">441</strain>
    </source>
</reference>
<keyword evidence="4" id="KW-1185">Reference proteome</keyword>
<dbReference type="HOGENOM" id="CLU_1768844_0_0_1"/>